<dbReference type="AlphaFoldDB" id="A0AAV8AHJ5"/>
<proteinExistence type="predicted"/>
<evidence type="ECO:0000313" key="2">
    <source>
        <dbReference type="EMBL" id="KAJ3452886.1"/>
    </source>
</evidence>
<name>A0AAV8AHJ5_9EUKA</name>
<evidence type="ECO:0000313" key="3">
    <source>
        <dbReference type="Proteomes" id="UP001146793"/>
    </source>
</evidence>
<evidence type="ECO:0000256" key="1">
    <source>
        <dbReference type="SAM" id="Phobius"/>
    </source>
</evidence>
<comment type="caution">
    <text evidence="2">The sequence shown here is derived from an EMBL/GenBank/DDBJ whole genome shotgun (WGS) entry which is preliminary data.</text>
</comment>
<sequence length="325" mass="38622">MTRSLRYGTKQEEAIISYVFLPIWSILIIWSFVTLKFLNKYRDKNNSGKKQWQISGVLMVLSCLTMILDMIFLFSDKEFIVVIHHGFNLTASFFICWTFLYFIYFWFQSIKNSYTSITDFTKVHEEKTCCKLTTSKFLKFLIQIYFPLASIVIFAMMIVSVTKKVDSRTFDEKYESSIRASIAQRIFQSLHVLFSVLLGLNYGRKFIAIIKNLQLNNKKKKKLIVKTSRIIYYTSYLFIILILIDTVNVVFIIIQMEYSRITFYCFVLNLIFMLFVVMAYIYTFYIIGLSWKEGFNPEKKKKKKKIEITKSDEEAFEMKDIEEKD</sequence>
<feature type="transmembrane region" description="Helical" evidence="1">
    <location>
        <begin position="261"/>
        <end position="291"/>
    </location>
</feature>
<reference evidence="2" key="1">
    <citation type="submission" date="2022-08" db="EMBL/GenBank/DDBJ databases">
        <title>Novel sulphate-reducing endosymbionts in the free-living metamonad Anaeramoeba.</title>
        <authorList>
            <person name="Jerlstrom-Hultqvist J."/>
            <person name="Cepicka I."/>
            <person name="Gallot-Lavallee L."/>
            <person name="Salas-Leiva D."/>
            <person name="Curtis B.A."/>
            <person name="Zahonova K."/>
            <person name="Pipaliya S."/>
            <person name="Dacks J."/>
            <person name="Roger A.J."/>
        </authorList>
    </citation>
    <scope>NUCLEOTIDE SEQUENCE</scope>
    <source>
        <strain evidence="2">Busselton2</strain>
    </source>
</reference>
<protein>
    <submittedName>
        <fullName evidence="2">Membrane protein</fullName>
    </submittedName>
</protein>
<feature type="transmembrane region" description="Helical" evidence="1">
    <location>
        <begin position="56"/>
        <end position="75"/>
    </location>
</feature>
<feature type="transmembrane region" description="Helical" evidence="1">
    <location>
        <begin position="140"/>
        <end position="162"/>
    </location>
</feature>
<feature type="transmembrane region" description="Helical" evidence="1">
    <location>
        <begin position="87"/>
        <end position="107"/>
    </location>
</feature>
<feature type="transmembrane region" description="Helical" evidence="1">
    <location>
        <begin position="15"/>
        <end position="35"/>
    </location>
</feature>
<gene>
    <name evidence="2" type="ORF">M0812_04665</name>
</gene>
<organism evidence="2 3">
    <name type="scientific">Anaeramoeba flamelloides</name>
    <dbReference type="NCBI Taxonomy" id="1746091"/>
    <lineage>
        <taxon>Eukaryota</taxon>
        <taxon>Metamonada</taxon>
        <taxon>Anaeramoebidae</taxon>
        <taxon>Anaeramoeba</taxon>
    </lineage>
</organism>
<keyword evidence="1" id="KW-1133">Transmembrane helix</keyword>
<dbReference type="EMBL" id="JANTQA010000008">
    <property type="protein sequence ID" value="KAJ3452886.1"/>
    <property type="molecule type" value="Genomic_DNA"/>
</dbReference>
<keyword evidence="1" id="KW-0472">Membrane</keyword>
<accession>A0AAV8AHJ5</accession>
<dbReference type="Proteomes" id="UP001146793">
    <property type="component" value="Unassembled WGS sequence"/>
</dbReference>
<feature type="transmembrane region" description="Helical" evidence="1">
    <location>
        <begin position="230"/>
        <end position="255"/>
    </location>
</feature>
<keyword evidence="1" id="KW-0812">Transmembrane</keyword>